<feature type="compositionally biased region" description="Low complexity" evidence="2">
    <location>
        <begin position="265"/>
        <end position="275"/>
    </location>
</feature>
<sequence length="655" mass="72144">MSRVPPGLLYLTIYNPSLKPIGPVVGDDEDAEEQAQILFYTARERAVSRDKILRQVGLAKALVNFTGMFSSSDICENTHSQTRRMVMVSPEPDFWIHACIELAKSPRPPPSKGKGKSSAKAPATQEVVYDYHDSSVNDLALRSRVLRGYEQFKLTHGSFATVLTSLGQEALEVQLERFFTVWAWSWDLEEDMDFAKHLGVPLHPLHRTLAPVLDAFSAEHLESFITFLLVPPYVVPSTKLIESGYPSVLISHILSRIPPPPASPSPAADSKSPSAVEKPLPDLTVSRAFNAKNLNDTIRATNPFGNMSMDVRSLKWMWNGLTFSKPSSTKPTAPPSPSLAATEQHTQDPPLPQETKAQDTLAIPSRPEVEVDAESLREAMSSEFAGSTSRVPSPIKPEMIPLPASPISMSPSIESADEVRESEGDDHTQEKTPRIAHSFQPDGLAALREASDSTVLPEPDSEEPRPPPAPPPPDFLSTTVHLGAEDEPHRTTRCRVHHATQGHLTFGVMVREGDSLDLLPVGDELPGFFSRLEAIMKEDAVRTDDVPTPVTKILEPQSKHIIYTGGYTFSSPSGFSSKSEHLFNGREELQSEFDVQEVFSRSQNPQHWHISKRGLGVDQDGNVVDGEVFMEVARKESTLADVDNELAGAVRRFLE</sequence>
<evidence type="ECO:0000313" key="4">
    <source>
        <dbReference type="EMBL" id="GJE91164.1"/>
    </source>
</evidence>
<protein>
    <recommendedName>
        <fullName evidence="3">CCZ1/INTU/HSP4 first Longin domain-containing protein</fullName>
    </recommendedName>
</protein>
<evidence type="ECO:0000313" key="5">
    <source>
        <dbReference type="Proteomes" id="UP000703269"/>
    </source>
</evidence>
<comment type="similarity">
    <text evidence="1">Belongs to the CCZ1 family.</text>
</comment>
<evidence type="ECO:0000256" key="1">
    <source>
        <dbReference type="ARBA" id="ARBA00005352"/>
    </source>
</evidence>
<accession>A0A9P3LE19</accession>
<dbReference type="GO" id="GO:0016192">
    <property type="term" value="P:vesicle-mediated transport"/>
    <property type="evidence" value="ECO:0007669"/>
    <property type="project" value="InterPro"/>
</dbReference>
<dbReference type="InterPro" id="IPR013176">
    <property type="entry name" value="Ccz1"/>
</dbReference>
<feature type="compositionally biased region" description="Basic and acidic residues" evidence="2">
    <location>
        <begin position="417"/>
        <end position="433"/>
    </location>
</feature>
<proteinExistence type="inferred from homology"/>
<dbReference type="GO" id="GO:0035658">
    <property type="term" value="C:Mon1-Ccz1 complex"/>
    <property type="evidence" value="ECO:0007669"/>
    <property type="project" value="InterPro"/>
</dbReference>
<feature type="domain" description="CCZ1/INTU/HSP4 first Longin" evidence="3">
    <location>
        <begin position="26"/>
        <end position="157"/>
    </location>
</feature>
<dbReference type="Proteomes" id="UP000703269">
    <property type="component" value="Unassembled WGS sequence"/>
</dbReference>
<gene>
    <name evidence="4" type="ORF">PsYK624_073130</name>
</gene>
<feature type="region of interest" description="Disordered" evidence="2">
    <location>
        <begin position="325"/>
        <end position="476"/>
    </location>
</feature>
<comment type="caution">
    <text evidence="4">The sequence shown here is derived from an EMBL/GenBank/DDBJ whole genome shotgun (WGS) entry which is preliminary data.</text>
</comment>
<feature type="region of interest" description="Disordered" evidence="2">
    <location>
        <begin position="260"/>
        <end position="281"/>
    </location>
</feature>
<keyword evidence="5" id="KW-1185">Reference proteome</keyword>
<name>A0A9P3LE19_9APHY</name>
<dbReference type="EMBL" id="BPQB01000020">
    <property type="protein sequence ID" value="GJE91164.1"/>
    <property type="molecule type" value="Genomic_DNA"/>
</dbReference>
<evidence type="ECO:0000259" key="3">
    <source>
        <dbReference type="Pfam" id="PF19031"/>
    </source>
</evidence>
<dbReference type="PANTHER" id="PTHR13056:SF0">
    <property type="entry name" value="VACUOLAR FUSION PROTEIN CCZ1 HOMOLOG-RELATED"/>
    <property type="match status" value="1"/>
</dbReference>
<dbReference type="AlphaFoldDB" id="A0A9P3LE19"/>
<dbReference type="PANTHER" id="PTHR13056">
    <property type="entry name" value="VACUOLAR FUSION PROTEIN CCZ1 HOMOLOG-RELATED"/>
    <property type="match status" value="1"/>
</dbReference>
<dbReference type="OrthoDB" id="240546at2759"/>
<evidence type="ECO:0000256" key="2">
    <source>
        <dbReference type="SAM" id="MobiDB-lite"/>
    </source>
</evidence>
<dbReference type="InterPro" id="IPR043987">
    <property type="entry name" value="CCZ1/INTU/HSP4_longin_1"/>
</dbReference>
<dbReference type="Pfam" id="PF19031">
    <property type="entry name" value="Intu_longin_1"/>
    <property type="match status" value="1"/>
</dbReference>
<organism evidence="4 5">
    <name type="scientific">Phanerochaete sordida</name>
    <dbReference type="NCBI Taxonomy" id="48140"/>
    <lineage>
        <taxon>Eukaryota</taxon>
        <taxon>Fungi</taxon>
        <taxon>Dikarya</taxon>
        <taxon>Basidiomycota</taxon>
        <taxon>Agaricomycotina</taxon>
        <taxon>Agaricomycetes</taxon>
        <taxon>Polyporales</taxon>
        <taxon>Phanerochaetaceae</taxon>
        <taxon>Phanerochaete</taxon>
    </lineage>
</organism>
<reference evidence="4 5" key="1">
    <citation type="submission" date="2021-08" db="EMBL/GenBank/DDBJ databases">
        <title>Draft Genome Sequence of Phanerochaete sordida strain YK-624.</title>
        <authorList>
            <person name="Mori T."/>
            <person name="Dohra H."/>
            <person name="Suzuki T."/>
            <person name="Kawagishi H."/>
            <person name="Hirai H."/>
        </authorList>
    </citation>
    <scope>NUCLEOTIDE SEQUENCE [LARGE SCALE GENOMIC DNA]</scope>
    <source>
        <strain evidence="4 5">YK-624</strain>
    </source>
</reference>